<dbReference type="Proteomes" id="UP000469523">
    <property type="component" value="Unassembled WGS sequence"/>
</dbReference>
<evidence type="ECO:0000313" key="1">
    <source>
        <dbReference type="EMBL" id="MSU02937.1"/>
    </source>
</evidence>
<accession>A0A6N7XYN8</accession>
<reference evidence="1 2" key="1">
    <citation type="submission" date="2019-09" db="EMBL/GenBank/DDBJ databases">
        <title>In-depth cultivation of the pig gut microbiome towards novel bacterial diversity and tailored functional studies.</title>
        <authorList>
            <person name="Wylensek D."/>
            <person name="Hitch T.C.A."/>
            <person name="Clavel T."/>
        </authorList>
    </citation>
    <scope>NUCLEOTIDE SEQUENCE [LARGE SCALE GENOMIC DNA]</scope>
    <source>
        <strain evidence="1 2">WCA3-693-APC-4?</strain>
    </source>
</reference>
<dbReference type="EMBL" id="VUNQ01000048">
    <property type="protein sequence ID" value="MSU02937.1"/>
    <property type="molecule type" value="Genomic_DNA"/>
</dbReference>
<sequence>MNYRILFKDRPDPELIKEIASKHYRDMEGIGDLYDQLIEKSSCDGEEAAEIYYVAYTLALKDLELILVRVN</sequence>
<evidence type="ECO:0000313" key="2">
    <source>
        <dbReference type="Proteomes" id="UP000469523"/>
    </source>
</evidence>
<protein>
    <submittedName>
        <fullName evidence="1">Uncharacterized protein</fullName>
    </submittedName>
</protein>
<name>A0A6N7XYN8_9FIRM</name>
<dbReference type="AlphaFoldDB" id="A0A6N7XYN8"/>
<proteinExistence type="predicted"/>
<keyword evidence="2" id="KW-1185">Reference proteome</keyword>
<gene>
    <name evidence="1" type="ORF">FYJ83_15850</name>
</gene>
<organism evidence="1 2">
    <name type="scientific">Tissierella pigra</name>
    <dbReference type="NCBI Taxonomy" id="2607614"/>
    <lineage>
        <taxon>Bacteria</taxon>
        <taxon>Bacillati</taxon>
        <taxon>Bacillota</taxon>
        <taxon>Tissierellia</taxon>
        <taxon>Tissierellales</taxon>
        <taxon>Tissierellaceae</taxon>
        <taxon>Tissierella</taxon>
    </lineage>
</organism>
<comment type="caution">
    <text evidence="1">The sequence shown here is derived from an EMBL/GenBank/DDBJ whole genome shotgun (WGS) entry which is preliminary data.</text>
</comment>
<dbReference type="RefSeq" id="WP_089866595.1">
    <property type="nucleotide sequence ID" value="NZ_VUNQ01000048.1"/>
</dbReference>